<keyword evidence="3" id="KW-1185">Reference proteome</keyword>
<comment type="caution">
    <text evidence="2">The sequence shown here is derived from an EMBL/GenBank/DDBJ whole genome shotgun (WGS) entry which is preliminary data.</text>
</comment>
<feature type="chain" id="PRO_5043923040" evidence="1">
    <location>
        <begin position="21"/>
        <end position="103"/>
    </location>
</feature>
<evidence type="ECO:0000313" key="3">
    <source>
        <dbReference type="Proteomes" id="UP001385951"/>
    </source>
</evidence>
<organism evidence="2 3">
    <name type="scientific">Cerrena zonata</name>
    <dbReference type="NCBI Taxonomy" id="2478898"/>
    <lineage>
        <taxon>Eukaryota</taxon>
        <taxon>Fungi</taxon>
        <taxon>Dikarya</taxon>
        <taxon>Basidiomycota</taxon>
        <taxon>Agaricomycotina</taxon>
        <taxon>Agaricomycetes</taxon>
        <taxon>Polyporales</taxon>
        <taxon>Cerrenaceae</taxon>
        <taxon>Cerrena</taxon>
    </lineage>
</organism>
<evidence type="ECO:0000313" key="2">
    <source>
        <dbReference type="EMBL" id="KAK7686553.1"/>
    </source>
</evidence>
<feature type="signal peptide" evidence="1">
    <location>
        <begin position="1"/>
        <end position="20"/>
    </location>
</feature>
<reference evidence="2 3" key="1">
    <citation type="submission" date="2022-09" db="EMBL/GenBank/DDBJ databases">
        <authorList>
            <person name="Palmer J.M."/>
        </authorList>
    </citation>
    <scope>NUCLEOTIDE SEQUENCE [LARGE SCALE GENOMIC DNA]</scope>
    <source>
        <strain evidence="2 3">DSM 7382</strain>
    </source>
</reference>
<accession>A0AAW0G9B6</accession>
<protein>
    <submittedName>
        <fullName evidence="2">Uncharacterized protein</fullName>
    </submittedName>
</protein>
<sequence length="103" mass="10792">MRFAFAIFVALAIYARPTGAAPIPTTKATSHMVPAIPESVLELSGVFASDAAALNMPEEKRDPRLVVTPTSSYFDTPDDDVKSSSQALAFMMPAGSVDGAISS</sequence>
<keyword evidence="1" id="KW-0732">Signal</keyword>
<dbReference type="AlphaFoldDB" id="A0AAW0G9B6"/>
<dbReference type="EMBL" id="JASBNA010000016">
    <property type="protein sequence ID" value="KAK7686553.1"/>
    <property type="molecule type" value="Genomic_DNA"/>
</dbReference>
<dbReference type="Proteomes" id="UP001385951">
    <property type="component" value="Unassembled WGS sequence"/>
</dbReference>
<name>A0AAW0G9B6_9APHY</name>
<evidence type="ECO:0000256" key="1">
    <source>
        <dbReference type="SAM" id="SignalP"/>
    </source>
</evidence>
<proteinExistence type="predicted"/>
<gene>
    <name evidence="2" type="ORF">QCA50_010153</name>
</gene>